<dbReference type="EMBL" id="JACHIA010000001">
    <property type="protein sequence ID" value="MBB6068871.1"/>
    <property type="molecule type" value="Genomic_DNA"/>
</dbReference>
<feature type="chain" id="PRO_5032791489" description="Photosynthesis system II assembly factor Ycf48/Hcf136-like domain-containing protein" evidence="2">
    <location>
        <begin position="22"/>
        <end position="453"/>
    </location>
</feature>
<gene>
    <name evidence="3" type="ORF">HNQ61_000482</name>
</gene>
<dbReference type="PROSITE" id="PS51257">
    <property type="entry name" value="PROKAR_LIPOPROTEIN"/>
    <property type="match status" value="1"/>
</dbReference>
<sequence>MRAAILLISAALALAACQPRADQPSGRGPVPAATTEMGIGPDSHFRATRARLVQLGYRLDQVDSGARIMVVRPPDADGRVVVRVEGRGGSSRLTTAAAEGGSSVEQLAALLTVMHDVAMEPAGQRADPGDAPGPLPDSRWITEFFVSPRGRLWSARGGLFTADSLFGPWRRSLGAPGGPVDADRLRVGASMGFVSEQVMLAGVRGNGARNAPVLFRTADGGASWSAVPGARFDDVDAIAAEGPSVWVFATERVGDGFRAVLMRSADGGESWQRAALPAGMENVTHAYRATTDTAYVAMAGFNPGPVFWRTTDGGGTWSPIPTPHDQKLHRVPENGVHIQEIATVGNQLVVVEYGRVFATRTDSIRWRAMDGMEHVAADRAGGRLFALTSRLEPVMMDSALSVVWRGDQRIPDYGTSNSVTGIAAHDGVGYVVMQRGEMYEVRGGRVRLRSEVR</sequence>
<reference evidence="3 4" key="1">
    <citation type="submission" date="2020-08" db="EMBL/GenBank/DDBJ databases">
        <title>Genomic Encyclopedia of Type Strains, Phase IV (KMG-IV): sequencing the most valuable type-strain genomes for metagenomic binning, comparative biology and taxonomic classification.</title>
        <authorList>
            <person name="Goeker M."/>
        </authorList>
    </citation>
    <scope>NUCLEOTIDE SEQUENCE [LARGE SCALE GENOMIC DNA]</scope>
    <source>
        <strain evidence="3 4">DSM 29007</strain>
    </source>
</reference>
<evidence type="ECO:0008006" key="5">
    <source>
        <dbReference type="Google" id="ProtNLM"/>
    </source>
</evidence>
<feature type="region of interest" description="Disordered" evidence="1">
    <location>
        <begin position="19"/>
        <end position="41"/>
    </location>
</feature>
<keyword evidence="4" id="KW-1185">Reference proteome</keyword>
<accession>A0A841GJJ7</accession>
<organism evidence="3 4">
    <name type="scientific">Longimicrobium terrae</name>
    <dbReference type="NCBI Taxonomy" id="1639882"/>
    <lineage>
        <taxon>Bacteria</taxon>
        <taxon>Pseudomonadati</taxon>
        <taxon>Gemmatimonadota</taxon>
        <taxon>Longimicrobiia</taxon>
        <taxon>Longimicrobiales</taxon>
        <taxon>Longimicrobiaceae</taxon>
        <taxon>Longimicrobium</taxon>
    </lineage>
</organism>
<dbReference type="CDD" id="cd15482">
    <property type="entry name" value="Sialidase_non-viral"/>
    <property type="match status" value="1"/>
</dbReference>
<evidence type="ECO:0000256" key="1">
    <source>
        <dbReference type="SAM" id="MobiDB-lite"/>
    </source>
</evidence>
<dbReference type="Gene3D" id="2.130.10.10">
    <property type="entry name" value="YVTN repeat-like/Quinoprotein amine dehydrogenase"/>
    <property type="match status" value="1"/>
</dbReference>
<dbReference type="InterPro" id="IPR015943">
    <property type="entry name" value="WD40/YVTN_repeat-like_dom_sf"/>
</dbReference>
<comment type="caution">
    <text evidence="3">The sequence shown here is derived from an EMBL/GenBank/DDBJ whole genome shotgun (WGS) entry which is preliminary data.</text>
</comment>
<protein>
    <recommendedName>
        <fullName evidence="5">Photosynthesis system II assembly factor Ycf48/Hcf136-like domain-containing protein</fullName>
    </recommendedName>
</protein>
<evidence type="ECO:0000313" key="3">
    <source>
        <dbReference type="EMBL" id="MBB6068871.1"/>
    </source>
</evidence>
<dbReference type="AlphaFoldDB" id="A0A841GJJ7"/>
<dbReference type="SUPFAM" id="SSF110296">
    <property type="entry name" value="Oligoxyloglucan reducing end-specific cellobiohydrolase"/>
    <property type="match status" value="1"/>
</dbReference>
<name>A0A841GJJ7_9BACT</name>
<evidence type="ECO:0000256" key="2">
    <source>
        <dbReference type="SAM" id="SignalP"/>
    </source>
</evidence>
<proteinExistence type="predicted"/>
<keyword evidence="2" id="KW-0732">Signal</keyword>
<dbReference type="RefSeq" id="WP_170031324.1">
    <property type="nucleotide sequence ID" value="NZ_JABDTL010000001.1"/>
</dbReference>
<feature type="signal peptide" evidence="2">
    <location>
        <begin position="1"/>
        <end position="21"/>
    </location>
</feature>
<evidence type="ECO:0000313" key="4">
    <source>
        <dbReference type="Proteomes" id="UP000582837"/>
    </source>
</evidence>
<dbReference type="Proteomes" id="UP000582837">
    <property type="component" value="Unassembled WGS sequence"/>
</dbReference>